<proteinExistence type="predicted"/>
<protein>
    <submittedName>
        <fullName evidence="1">Uncharacterized protein</fullName>
    </submittedName>
</protein>
<dbReference type="RefSeq" id="WP_014827712.1">
    <property type="nucleotide sequence ID" value="NC_018068.1"/>
</dbReference>
<evidence type="ECO:0000313" key="1">
    <source>
        <dbReference type="EMBL" id="AFM41718.1"/>
    </source>
</evidence>
<dbReference type="AlphaFoldDB" id="I4D7E4"/>
<name>I4D7E4_DESAJ</name>
<accession>I4D7E4</accession>
<gene>
    <name evidence="1" type="ordered locus">Desaci_2793</name>
</gene>
<dbReference type="KEGG" id="dai:Desaci_2793"/>
<dbReference type="HOGENOM" id="CLU_1425915_0_0_9"/>
<reference evidence="1 2" key="1">
    <citation type="journal article" date="2012" name="J. Bacteriol.">
        <title>Complete genome sequences of Desulfosporosinus orientis DSM765T, Desulfosporosinus youngiae DSM17734T, Desulfosporosinus meridiei DSM13257T, and Desulfosporosinus acidiphilus DSM22704T.</title>
        <authorList>
            <person name="Pester M."/>
            <person name="Brambilla E."/>
            <person name="Alazard D."/>
            <person name="Rattei T."/>
            <person name="Weinmaier T."/>
            <person name="Han J."/>
            <person name="Lucas S."/>
            <person name="Lapidus A."/>
            <person name="Cheng J.F."/>
            <person name="Goodwin L."/>
            <person name="Pitluck S."/>
            <person name="Peters L."/>
            <person name="Ovchinnikova G."/>
            <person name="Teshima H."/>
            <person name="Detter J.C."/>
            <person name="Han C.S."/>
            <person name="Tapia R."/>
            <person name="Land M.L."/>
            <person name="Hauser L."/>
            <person name="Kyrpides N.C."/>
            <person name="Ivanova N.N."/>
            <person name="Pagani I."/>
            <person name="Huntmann M."/>
            <person name="Wei C.L."/>
            <person name="Davenport K.W."/>
            <person name="Daligault H."/>
            <person name="Chain P.S."/>
            <person name="Chen A."/>
            <person name="Mavromatis K."/>
            <person name="Markowitz V."/>
            <person name="Szeto E."/>
            <person name="Mikhailova N."/>
            <person name="Pati A."/>
            <person name="Wagner M."/>
            <person name="Woyke T."/>
            <person name="Ollivier B."/>
            <person name="Klenk H.P."/>
            <person name="Spring S."/>
            <person name="Loy A."/>
        </authorList>
    </citation>
    <scope>NUCLEOTIDE SEQUENCE [LARGE SCALE GENOMIC DNA]</scope>
    <source>
        <strain evidence="2">DSM 22704 / JCM 16185 / SJ4</strain>
    </source>
</reference>
<dbReference type="OrthoDB" id="1796233at2"/>
<dbReference type="Proteomes" id="UP000002892">
    <property type="component" value="Chromosome"/>
</dbReference>
<evidence type="ECO:0000313" key="2">
    <source>
        <dbReference type="Proteomes" id="UP000002892"/>
    </source>
</evidence>
<organism evidence="1 2">
    <name type="scientific">Desulfosporosinus acidiphilus (strain DSM 22704 / JCM 16185 / SJ4)</name>
    <dbReference type="NCBI Taxonomy" id="646529"/>
    <lineage>
        <taxon>Bacteria</taxon>
        <taxon>Bacillati</taxon>
        <taxon>Bacillota</taxon>
        <taxon>Clostridia</taxon>
        <taxon>Eubacteriales</taxon>
        <taxon>Desulfitobacteriaceae</taxon>
        <taxon>Desulfosporosinus</taxon>
    </lineage>
</organism>
<dbReference type="EMBL" id="CP003639">
    <property type="protein sequence ID" value="AFM41718.1"/>
    <property type="molecule type" value="Genomic_DNA"/>
</dbReference>
<sequence length="192" mass="21654">MKNILKKVLTVIEGSLPVPDGAVNSNSSPEESGTVTKIGDTEVVQALKELAVKFAEALTHRDYECLDGRAEYYLYTVDHLVELIKNNDEQNTINFLTENKVKSKFEDCEFLSISISEERDEAEVVCNVITCVTSAEDKFFKELNKKNHKKNSISKGTPFSTKYTLSVKSEKGTWKIAGFNTSEENLRIDRNF</sequence>
<keyword evidence="2" id="KW-1185">Reference proteome</keyword>